<sequence length="612" mass="69395">MTMDWSSVEGIETYKSNATRTKFGFEGEVEGSRLSVIHASFLVLGDKTEVPCDEYPVQLDFSFPHRPAMKSIPDDVWLHIAQFLPPLFLRDLLDLNSTFFNIAMDCRYRQMSFAYLDGRMLRSLERLKDPEVAKRVRILHVYPGFLKEALEREKAEPILRRSLRYRLTDLANHLREQKIFPKHHKFRLIRTFTKTEDVIRVMLDVLGGLPNVTDYFLTWCGLPAVGIPTAVPFLTTVPQLNLRKLSLELSLENVQSLLPATFHAPSLEELHLCIHSESIHSLVERSQIMREHLGPAINQINSTVKTLVIQSWEPSDLSPLFHTIDHMPALEDLSLCIPVENWHLGNPDGVHDFLNRHRTTLKSLRLRATQFGGIGLTPDLTSLHDWINDVVRSVKLTKLRALDVSSNLFPVDTSVICVHRFSRTITSLSLTGGYRSYDDVERAVNLVADQDREESLGKLRIGLVSLSPQLMDLIATKLPHLFRLELLVRDIVPFATHQPTYYAAKLRASQILVLSCWAVGTEATSGSMGRPALLVVETIHVSSMWDAIVLLWHSRTEYEDRNITAEIQCLSPALRNVLPRYLVFISFLIESVNTGDGSPRGCVANSLWMNAA</sequence>
<dbReference type="InterPro" id="IPR032675">
    <property type="entry name" value="LRR_dom_sf"/>
</dbReference>
<name>B0CTB7_LACBS</name>
<dbReference type="KEGG" id="lbc:LACBIDRAFT_321546"/>
<reference evidence="1 2" key="1">
    <citation type="journal article" date="2008" name="Nature">
        <title>The genome of Laccaria bicolor provides insights into mycorrhizal symbiosis.</title>
        <authorList>
            <person name="Martin F."/>
            <person name="Aerts A."/>
            <person name="Ahren D."/>
            <person name="Brun A."/>
            <person name="Danchin E.G.J."/>
            <person name="Duchaussoy F."/>
            <person name="Gibon J."/>
            <person name="Kohler A."/>
            <person name="Lindquist E."/>
            <person name="Pereda V."/>
            <person name="Salamov A."/>
            <person name="Shapiro H.J."/>
            <person name="Wuyts J."/>
            <person name="Blaudez D."/>
            <person name="Buee M."/>
            <person name="Brokstein P."/>
            <person name="Canbaeck B."/>
            <person name="Cohen D."/>
            <person name="Courty P.E."/>
            <person name="Coutinho P.M."/>
            <person name="Delaruelle C."/>
            <person name="Detter J.C."/>
            <person name="Deveau A."/>
            <person name="DiFazio S."/>
            <person name="Duplessis S."/>
            <person name="Fraissinet-Tachet L."/>
            <person name="Lucic E."/>
            <person name="Frey-Klett P."/>
            <person name="Fourrey C."/>
            <person name="Feussner I."/>
            <person name="Gay G."/>
            <person name="Grimwood J."/>
            <person name="Hoegger P.J."/>
            <person name="Jain P."/>
            <person name="Kilaru S."/>
            <person name="Labbe J."/>
            <person name="Lin Y.C."/>
            <person name="Legue V."/>
            <person name="Le Tacon F."/>
            <person name="Marmeisse R."/>
            <person name="Melayah D."/>
            <person name="Montanini B."/>
            <person name="Muratet M."/>
            <person name="Nehls U."/>
            <person name="Niculita-Hirzel H."/>
            <person name="Oudot-Le Secq M.P."/>
            <person name="Peter M."/>
            <person name="Quesneville H."/>
            <person name="Rajashekar B."/>
            <person name="Reich M."/>
            <person name="Rouhier N."/>
            <person name="Schmutz J."/>
            <person name="Yin T."/>
            <person name="Chalot M."/>
            <person name="Henrissat B."/>
            <person name="Kuees U."/>
            <person name="Lucas S."/>
            <person name="Van de Peer Y."/>
            <person name="Podila G.K."/>
            <person name="Polle A."/>
            <person name="Pukkila P.J."/>
            <person name="Richardson P.M."/>
            <person name="Rouze P."/>
            <person name="Sanders I.R."/>
            <person name="Stajich J.E."/>
            <person name="Tunlid A."/>
            <person name="Tuskan G."/>
            <person name="Grigoriev I.V."/>
        </authorList>
    </citation>
    <scope>NUCLEOTIDE SEQUENCE [LARGE SCALE GENOMIC DNA]</scope>
    <source>
        <strain evidence="2">S238N-H82 / ATCC MYA-4686</strain>
    </source>
</reference>
<dbReference type="RefSeq" id="XP_001874446.1">
    <property type="nucleotide sequence ID" value="XM_001874411.1"/>
</dbReference>
<gene>
    <name evidence="1" type="ORF">LACBIDRAFT_321546</name>
</gene>
<keyword evidence="2" id="KW-1185">Reference proteome</keyword>
<dbReference type="Gene3D" id="3.80.10.10">
    <property type="entry name" value="Ribonuclease Inhibitor"/>
    <property type="match status" value="1"/>
</dbReference>
<evidence type="ECO:0000313" key="2">
    <source>
        <dbReference type="Proteomes" id="UP000001194"/>
    </source>
</evidence>
<dbReference type="AlphaFoldDB" id="B0CTB7"/>
<dbReference type="EMBL" id="DS547092">
    <property type="protein sequence ID" value="EDR13887.1"/>
    <property type="molecule type" value="Genomic_DNA"/>
</dbReference>
<dbReference type="OrthoDB" id="2968423at2759"/>
<evidence type="ECO:0000313" key="1">
    <source>
        <dbReference type="EMBL" id="EDR13887.1"/>
    </source>
</evidence>
<dbReference type="Proteomes" id="UP000001194">
    <property type="component" value="Unassembled WGS sequence"/>
</dbReference>
<dbReference type="GeneID" id="6070393"/>
<proteinExistence type="predicted"/>
<dbReference type="HOGENOM" id="CLU_446221_0_0_1"/>
<dbReference type="SUPFAM" id="SSF52047">
    <property type="entry name" value="RNI-like"/>
    <property type="match status" value="1"/>
</dbReference>
<protein>
    <submittedName>
        <fullName evidence="1">Predicted protein</fullName>
    </submittedName>
</protein>
<accession>B0CTB7</accession>
<organism evidence="2">
    <name type="scientific">Laccaria bicolor (strain S238N-H82 / ATCC MYA-4686)</name>
    <name type="common">Bicoloured deceiver</name>
    <name type="synonym">Laccaria laccata var. bicolor</name>
    <dbReference type="NCBI Taxonomy" id="486041"/>
    <lineage>
        <taxon>Eukaryota</taxon>
        <taxon>Fungi</taxon>
        <taxon>Dikarya</taxon>
        <taxon>Basidiomycota</taxon>
        <taxon>Agaricomycotina</taxon>
        <taxon>Agaricomycetes</taxon>
        <taxon>Agaricomycetidae</taxon>
        <taxon>Agaricales</taxon>
        <taxon>Agaricineae</taxon>
        <taxon>Hydnangiaceae</taxon>
        <taxon>Laccaria</taxon>
    </lineage>
</organism>
<dbReference type="InParanoid" id="B0CTB7"/>